<keyword evidence="4" id="KW-0479">Metal-binding</keyword>
<feature type="compositionally biased region" description="Low complexity" evidence="5">
    <location>
        <begin position="84"/>
        <end position="96"/>
    </location>
</feature>
<name>A0A9Q5N9B4_SANBA</name>
<dbReference type="SMART" id="SM00360">
    <property type="entry name" value="RRM"/>
    <property type="match status" value="1"/>
</dbReference>
<evidence type="ECO:0008006" key="10">
    <source>
        <dbReference type="Google" id="ProtNLM"/>
    </source>
</evidence>
<dbReference type="GO" id="GO:0003723">
    <property type="term" value="F:RNA binding"/>
    <property type="evidence" value="ECO:0007669"/>
    <property type="project" value="UniProtKB-UniRule"/>
</dbReference>
<dbReference type="PROSITE" id="PS50102">
    <property type="entry name" value="RRM"/>
    <property type="match status" value="1"/>
</dbReference>
<evidence type="ECO:0000256" key="2">
    <source>
        <dbReference type="ARBA" id="ARBA00043866"/>
    </source>
</evidence>
<keyword evidence="9" id="KW-1185">Reference proteome</keyword>
<accession>A0A9Q5N9B4</accession>
<gene>
    <name evidence="8" type="ORF">A7U60_g4296</name>
</gene>
<evidence type="ECO:0000256" key="5">
    <source>
        <dbReference type="SAM" id="MobiDB-lite"/>
    </source>
</evidence>
<dbReference type="AlphaFoldDB" id="A0A9Q5N9B4"/>
<keyword evidence="1 3" id="KW-0694">RNA-binding</keyword>
<dbReference type="InterPro" id="IPR035979">
    <property type="entry name" value="RBD_domain_sf"/>
</dbReference>
<protein>
    <recommendedName>
        <fullName evidence="10">C3H1-type domain-containing protein</fullName>
    </recommendedName>
</protein>
<sequence length="798" mass="86048">MLFDPSTTPALQQWLVKTLEPICDAEPDALATYVLALLKHETTESDLREELVKQLDEFFEDGATGFVDTLFAALRSKSYIPYTTSPSSFPPSSNSSQDVGIPIPLDALMSPSSTSPGRGRGTKRAHDGDDRDTRGPPKGPRLSNEGYFARQTNGYSTDNWQQGSDMFKGDAMNSVGQNGFLQGQRVMLPKGVCRDYHLKGFCSRGAMCKYTHDEGAFAPQMPIPMNVGGMPFMGMYGGMPFPGSPLQPTAYDPNDPSMDMRQRGPYQRVPTMPRAQSRTDASVIQDLTPVPESSSPMDVSPAPSQTFSPGVGDVQMSPFPAGPSDDSAVNGSGSGGRFLQANGRPKRGTNPSFRGRGRGGRGTFTGDHQSFGGNETGRNSKTIVVEKIPDDKLSLEAVNDWFKRFGTVTNVAVDVRGKKALVSFSSHEEARAAWSAEEAVFNNRFVKIFWHRPMEGQGAAGARALEASASIVANIAARETAPTPAASEAAKPASIKAPKPTTAKLTALQEKQQLLEKQIAEQKELMGKLATASPEEKKSIMARLRELTAEMKAPSVDKTSPPPHSRSVSVVSDDKDRRKKELLDMELDIRSKTGEEGASAVESEESRETLQEKLAKLREEARALGITDVSPPQPSYRGFRGRGRGRASFRGAVRGGPPRGSMKLDNRPKALFIKGVSSHDPDVVQAVRTWYEAGGQLASLDVHDNESLIARFHSRPAAEQALAKGPNIPSAGSVKLSWHIESAAAPTKVASATTPAASEKKQTATNEDRPPSPRPEEATEEIGWGNEEDDGMGMGGIF</sequence>
<feature type="region of interest" description="Disordered" evidence="5">
    <location>
        <begin position="589"/>
        <end position="608"/>
    </location>
</feature>
<dbReference type="InterPro" id="IPR012677">
    <property type="entry name" value="Nucleotide-bd_a/b_plait_sf"/>
</dbReference>
<evidence type="ECO:0000256" key="3">
    <source>
        <dbReference type="PROSITE-ProRule" id="PRU00176"/>
    </source>
</evidence>
<proteinExistence type="predicted"/>
<evidence type="ECO:0000256" key="4">
    <source>
        <dbReference type="PROSITE-ProRule" id="PRU00723"/>
    </source>
</evidence>
<feature type="region of interest" description="Disordered" evidence="5">
    <location>
        <begin position="84"/>
        <end position="146"/>
    </location>
</feature>
<dbReference type="GO" id="GO:0005634">
    <property type="term" value="C:nucleus"/>
    <property type="evidence" value="ECO:0007669"/>
    <property type="project" value="TreeGrafter"/>
</dbReference>
<evidence type="ECO:0000259" key="6">
    <source>
        <dbReference type="PROSITE" id="PS50102"/>
    </source>
</evidence>
<keyword evidence="4" id="KW-0863">Zinc-finger</keyword>
<feature type="region of interest" description="Disordered" evidence="5">
    <location>
        <begin position="746"/>
        <end position="798"/>
    </location>
</feature>
<dbReference type="PROSITE" id="PS50103">
    <property type="entry name" value="ZF_C3H1"/>
    <property type="match status" value="1"/>
</dbReference>
<evidence type="ECO:0000256" key="1">
    <source>
        <dbReference type="ARBA" id="ARBA00022884"/>
    </source>
</evidence>
<dbReference type="InterPro" id="IPR002483">
    <property type="entry name" value="PWI_dom"/>
</dbReference>
<dbReference type="EMBL" id="LNZH02000176">
    <property type="protein sequence ID" value="OCB88593.1"/>
    <property type="molecule type" value="Genomic_DNA"/>
</dbReference>
<dbReference type="Gene3D" id="3.30.70.330">
    <property type="match status" value="1"/>
</dbReference>
<dbReference type="CDD" id="cd12257">
    <property type="entry name" value="RRM1_RBM26_like"/>
    <property type="match status" value="1"/>
</dbReference>
<dbReference type="PANTHER" id="PTHR14398">
    <property type="entry name" value="RNA RECOGNITION RRM/RNP DOMAIN"/>
    <property type="match status" value="1"/>
</dbReference>
<dbReference type="SUPFAM" id="SSF54928">
    <property type="entry name" value="RNA-binding domain, RBD"/>
    <property type="match status" value="1"/>
</dbReference>
<evidence type="ECO:0000313" key="9">
    <source>
        <dbReference type="Proteomes" id="UP000757232"/>
    </source>
</evidence>
<keyword evidence="4" id="KW-0862">Zinc</keyword>
<feature type="compositionally biased region" description="Polar residues" evidence="5">
    <location>
        <begin position="367"/>
        <end position="378"/>
    </location>
</feature>
<dbReference type="SMART" id="SM00356">
    <property type="entry name" value="ZnF_C3H1"/>
    <property type="match status" value="1"/>
</dbReference>
<evidence type="ECO:0000313" key="8">
    <source>
        <dbReference type="EMBL" id="OCB88593.1"/>
    </source>
</evidence>
<dbReference type="Gene3D" id="1.20.1390.10">
    <property type="entry name" value="PWI domain"/>
    <property type="match status" value="1"/>
</dbReference>
<feature type="region of interest" description="Disordered" evidence="5">
    <location>
        <begin position="627"/>
        <end position="665"/>
    </location>
</feature>
<comment type="function">
    <text evidence="2">May be involved in the turnover of nuclear polyadenylated (pA+) RNA.</text>
</comment>
<dbReference type="Proteomes" id="UP000757232">
    <property type="component" value="Unassembled WGS sequence"/>
</dbReference>
<reference evidence="8" key="1">
    <citation type="submission" date="2016-06" db="EMBL/GenBank/DDBJ databases">
        <title>Draft Genome sequence of the fungus Inonotus baumii.</title>
        <authorList>
            <person name="Zhu H."/>
            <person name="Lin W."/>
        </authorList>
    </citation>
    <scope>NUCLEOTIDE SEQUENCE</scope>
    <source>
        <strain evidence="8">821</strain>
    </source>
</reference>
<feature type="region of interest" description="Disordered" evidence="5">
    <location>
        <begin position="288"/>
        <end position="378"/>
    </location>
</feature>
<dbReference type="InterPro" id="IPR045137">
    <property type="entry name" value="RBM26/27"/>
</dbReference>
<dbReference type="PANTHER" id="PTHR14398:SF0">
    <property type="entry name" value="ZINC FINGER PROTEIN SWM"/>
    <property type="match status" value="1"/>
</dbReference>
<dbReference type="Pfam" id="PF01480">
    <property type="entry name" value="PWI"/>
    <property type="match status" value="1"/>
</dbReference>
<feature type="compositionally biased region" description="Basic and acidic residues" evidence="5">
    <location>
        <begin position="124"/>
        <end position="135"/>
    </location>
</feature>
<comment type="caution">
    <text evidence="8">The sequence shown here is derived from an EMBL/GenBank/DDBJ whole genome shotgun (WGS) entry which is preliminary data.</text>
</comment>
<feature type="domain" description="RRM" evidence="6">
    <location>
        <begin position="381"/>
        <end position="453"/>
    </location>
</feature>
<dbReference type="InterPro" id="IPR000504">
    <property type="entry name" value="RRM_dom"/>
</dbReference>
<feature type="compositionally biased region" description="Polar residues" evidence="5">
    <location>
        <begin position="291"/>
        <end position="308"/>
    </location>
</feature>
<evidence type="ECO:0000259" key="7">
    <source>
        <dbReference type="PROSITE" id="PS50103"/>
    </source>
</evidence>
<feature type="compositionally biased region" description="Basic and acidic residues" evidence="5">
    <location>
        <begin position="758"/>
        <end position="777"/>
    </location>
</feature>
<organism evidence="8 9">
    <name type="scientific">Sanghuangporus baumii</name>
    <name type="common">Phellinus baumii</name>
    <dbReference type="NCBI Taxonomy" id="108892"/>
    <lineage>
        <taxon>Eukaryota</taxon>
        <taxon>Fungi</taxon>
        <taxon>Dikarya</taxon>
        <taxon>Basidiomycota</taxon>
        <taxon>Agaricomycotina</taxon>
        <taxon>Agaricomycetes</taxon>
        <taxon>Hymenochaetales</taxon>
        <taxon>Hymenochaetaceae</taxon>
        <taxon>Sanghuangporus</taxon>
    </lineage>
</organism>
<feature type="domain" description="C3H1-type" evidence="7">
    <location>
        <begin position="187"/>
        <end position="215"/>
    </location>
</feature>
<dbReference type="InterPro" id="IPR000571">
    <property type="entry name" value="Znf_CCCH"/>
</dbReference>
<feature type="zinc finger region" description="C3H1-type" evidence="4">
    <location>
        <begin position="187"/>
        <end position="215"/>
    </location>
</feature>
<feature type="region of interest" description="Disordered" evidence="5">
    <location>
        <begin position="552"/>
        <end position="580"/>
    </location>
</feature>
<dbReference type="GO" id="GO:0008270">
    <property type="term" value="F:zinc ion binding"/>
    <property type="evidence" value="ECO:0007669"/>
    <property type="project" value="UniProtKB-KW"/>
</dbReference>
<dbReference type="OrthoDB" id="443401at2759"/>